<evidence type="ECO:0000256" key="5">
    <source>
        <dbReference type="SAM" id="SignalP"/>
    </source>
</evidence>
<comment type="caution">
    <text evidence="8">The sequence shown here is derived from an EMBL/GenBank/DDBJ whole genome shotgun (WGS) entry which is preliminary data.</text>
</comment>
<dbReference type="InterPro" id="IPR016024">
    <property type="entry name" value="ARM-type_fold"/>
</dbReference>
<evidence type="ECO:0000259" key="7">
    <source>
        <dbReference type="PROSITE" id="PS51783"/>
    </source>
</evidence>
<dbReference type="InterPro" id="IPR011993">
    <property type="entry name" value="PH-like_dom_sf"/>
</dbReference>
<dbReference type="Proteomes" id="UP000886520">
    <property type="component" value="Chromosome 17"/>
</dbReference>
<dbReference type="SUPFAM" id="SSF50729">
    <property type="entry name" value="PH domain-like"/>
    <property type="match status" value="1"/>
</dbReference>
<evidence type="ECO:0000313" key="8">
    <source>
        <dbReference type="EMBL" id="KAI5067269.1"/>
    </source>
</evidence>
<dbReference type="FunFam" id="1.10.1540.10:FF:000001">
    <property type="entry name" value="neurobeachin isoform X1"/>
    <property type="match status" value="1"/>
</dbReference>
<dbReference type="InterPro" id="IPR036322">
    <property type="entry name" value="WD40_repeat_dom_sf"/>
</dbReference>
<dbReference type="SMART" id="SM00320">
    <property type="entry name" value="WD40"/>
    <property type="match status" value="3"/>
</dbReference>
<sequence length="3314" mass="360084">MVFAPHTAPPSACCLFIIVATSLEDFCKAQQVQAAKGGESNGTVSTVSEMSRGSPASESTLGMDKTIISDTVEVEFQGEDTKSLKGNQFPAGISTEDSDNCSSTVGDVDPLTKITIDEEEMLSKVHSEMEPETIKKNNQDNTADLDSGMIESINLSNNPVKLLVCDDSLDGEGMREDSVIMSEAIKSATVPLEYESSSHVPLASSELVLPNPISYSESNSDLAETIDKEIIFVTLTEANNRTADPEFVQSTSRENENNFPKERLTVLSSSASPSRQVTWARSPAQTWQESDGQFVQVSLQEPQAETASRSPANSSLLEKIGFSSFGHEKRVDLSSSSSTIDRNTQEILPMKQSGASISGYNVEDSNGSPTTQRTSSKSFSSSNNSSFSYGRGSSTTSPLGSPHRPRVKALLPSASPELMRLIDSAIQGSDPSSLEKLRNVVTGDNYDTQEEDRAYYTSRTVVDVLLAKMGALEGQYDEKDSSMPRMMLSVGAALVAGEIIPWLCSRELQENEITPRTRIVKGLDLILKACTRNRSMCCDAGLLQVLIRAAQTVITGSIDEFSELRDDWKDDSLLDLLAVLGSHCLSVQDLRKWLQATADALPGGRALDFLLPLERALTGEETRGPSHTFEFDGESSGLLGPGESRWPFTNGYAFATWLYIESFADTMHTAATAAAIAAAAVAKSGKSSAMSAAAAASALAGEGTVHMPRLFSFLSADNQGLEAYFHGQFLVVESASSKGKKASLHFTHSFNPRQWYFIGLEHSYRQSILGKTESEVRLYVNGCLCDSRPLEFPRVSKPLAFCCIGTNPPATMAGLQRRRRQCPLFAEMGPVYIFREPIGEDKMGRLAERGGDCVPAFGFGAGSPSYSRNELIMEASEDSVALDMDLEASLHLLYHPKLLMGRSCPDSSPAGTHRRPAEVLGHVHVAARVRPVEALWAMGEGGPLSLLSLAFGSIDTRTLEPTVDDPLISARAAALAAPIIRMISLSLQHPGNVEELLRGHAPQMLSQLLSSILCVPSTNEHASRVQGQEGSDTRNEEVVAAVVLLAQSASVNDTLKVQLYSKLLLDLKLWGRCSYGLQKKLLSSLADMVFSESATMRAADAVQMLLDGCRKCYWIVPESDSLSLFAGGKLPRPVGELNALVEELLVVVELLLGTSRGDVSTDVQCLIKFLLDCPQPNQVARILCLFYRLVVQPNTSRAAVFAENFVRFGGIEMLLTLLQRENEAGETPYYMQYLEREKAEVGLKHEKSWETDEVVTEIGENRHLQETGQIDRSGTVVNVLGSVRADSLDVAGVSKECILGSESSSSIGSENISKTESSDTGNRTSGLLTTRNIGGIGLSITSDSAKNNFRNIDRGDGIVVGIIGLLGALISGGHLRHSAIPSVSWPASGSLTLSASNLAEHGLSSNIDGSVWLLYALQKAFQAAPKRLLTDRVYEALLAAVIRSEAGSLSSEDSVNFYDSFHSFDHTHLLAVLLRALPHGSKPLQIRALQDILFLACTHSENRIILTAMPEWPEWLLEILISNYEHVKVGSSKLPEVTGIFGEIEDLVYNFLMIMLEHSLRQKDGWKDVEATIHCAEWLAMIGGSSTGELRQRREEMLSVIKRKLLGGLLEFAARELQLQTQVVAAAAANVVAGGLSPKAAKAEADAAAFLSMSLAENAIVLLMLVEDHLRLQCQIFNPSLGSAPLSSGPASPRAFMSSSSFLGLNRTYSDGADSAGSRRFSAANDSGGLSLDVLASMADSNGQISAGAMERLTAAAAAEPYESVRCSFVSYGTCGVDLAAGWKKRSRMWYGVGLPVRGVVFGGGGSGWDSWLSVIEKDENGDWIELPLVEKSIAMLQALLVDASGITGGTGGFGYGGGAMAGTGGMHMMQQLLDSDQPFFTMLRMVLLSMREEDRGTDMSSQSFARTRSNAESASRLSRVDSSNILSGHLASLQNKRTKASLLWCVLAPLLTIPLTESRRQRVLVSACIMYSEVWHAVSADKKVLRKHYLEMIVPPFATLLRRWRPLLCGIHELTDADGQSPLAVEDRALAIDARPLEAAAAMVTPEWAAAFASPPAAMALAMAAAGAGGGDLNTSKGSQQKRELSAFERKTSRLRSFTAFQKVPESTKNPAPPPKDKAGAKAAAMAAARDQERAAKIGSGRGLGAVAMASSAQRRTSSDRDRAKRWGIFESMNMAWVECAAVPPRSGHDFSDKENNAASLKLFLSLSEIVETSRALQYSEANRCTILFAADLSDKARGVHAWRSLLRRLLEMEALFGPVACSISQTQKIFWKLDSTENALRMRKRLKRNYKGTNHHGAAADYSELQLSIESSNDSPCMINNNEGLLAGTSLPSAEAAKLSPEQPIFEEAGEEESFQADGGEFEDRREDREYRLSISSKQSSLDEHNALASSTGPAPALGSVSGITRMGLTDPHDKLFLEIPVVMVQPLKVSKGIFQVTSRRIIFAVDNDAPIDQPEQDATDGNEERTGKLWPLSALREVYSRRYLLRRSALELFMVDRSNFFFNFGTADGRRKAYKALVQARPPFLKNVYAGTQRPEQLLKRMQLMERWARWEISNFEYLMQLNTLAGRSYNDITQYPVFPWILADYTSESLDLDNPGIYRDLTKPVGALNSTRLEKFLERYDNFDDPVIPRFHYGSHYSSAGTVLYYLVRVEPFATLSIQLQGGRFDHADRMFGDIGSTWNGVLEDMSDVKELVPELFYSPEVLLNINEINLGKTQKGEQLGDVRLPPWATSPVDFIKKHRAALESQHVSAHLHNWIDLIFGYKQRGKEAVAANNVFFYMTYEGAVDIDKIADPIIRKGTQDQIAYFGQTPSQLLNSPHMKKMPLEEVLHLQTIFRNPSSVHCYSVPFSERCNVPAGAICTTRESVVVVDMNAPACSVAVHKWQPHSPDGQGLPFHFQHGKPATSPVGGALVRMFSRQAGSGSGEWRYPRAVALPAPGVQSSRIVAIVSDTHLLTGGHADNSLKLVASENARTLETAAGHCAPITCISISPDGNICLTGSHDCTAMVWRVHSFSAASMTSSSNKAELGSDSGARPSMANVDKLDASTGEGKRRCIEGPLRVLRGHVDKLICCCVNADLDIAVSCSRTQGVLMHSITKGRLIRRLPLQGVDAVALSSEGILVIWDKMKHRLSSLTINGIQIASVGLAACEGDVTSIVVSMDGQYIVVGTSCMKLDQPDMSWYATTSSMPDVPAEKPFEGPAIPTDSSSNLLDRHAGEFGQKHGIGNQPAWELQPSPAVLLLDIHTLQALHKFKLHPGQDVTGLALNRDSTNLVVSTSDKQLFVYTDPTLSIKVVDRMLQLGWQGAGLAVNVL</sequence>
<dbReference type="CDD" id="cd01201">
    <property type="entry name" value="PH_BEACH"/>
    <property type="match status" value="1"/>
</dbReference>
<dbReference type="Pfam" id="PF14844">
    <property type="entry name" value="PH_BEACH"/>
    <property type="match status" value="1"/>
</dbReference>
<feature type="compositionally biased region" description="Polar residues" evidence="4">
    <location>
        <begin position="41"/>
        <end position="60"/>
    </location>
</feature>
<dbReference type="InterPro" id="IPR050865">
    <property type="entry name" value="BEACH_Domain"/>
</dbReference>
<protein>
    <submittedName>
        <fullName evidence="8">Uncharacterized protein</fullName>
    </submittedName>
</protein>
<reference evidence="8" key="1">
    <citation type="submission" date="2021-01" db="EMBL/GenBank/DDBJ databases">
        <title>Adiantum capillus-veneris genome.</title>
        <authorList>
            <person name="Fang Y."/>
            <person name="Liao Q."/>
        </authorList>
    </citation>
    <scope>NUCLEOTIDE SEQUENCE</scope>
    <source>
        <strain evidence="8">H3</strain>
        <tissue evidence="8">Leaf</tissue>
    </source>
</reference>
<dbReference type="SMART" id="SM01026">
    <property type="entry name" value="Beach"/>
    <property type="match status" value="1"/>
</dbReference>
<gene>
    <name evidence="8" type="ORF">GOP47_0017797</name>
</gene>
<dbReference type="Pfam" id="PF02138">
    <property type="entry name" value="Beach"/>
    <property type="match status" value="1"/>
</dbReference>
<evidence type="ECO:0000256" key="2">
    <source>
        <dbReference type="ARBA" id="ARBA00022737"/>
    </source>
</evidence>
<dbReference type="SUPFAM" id="SSF49899">
    <property type="entry name" value="Concanavalin A-like lectins/glucanases"/>
    <property type="match status" value="1"/>
</dbReference>
<evidence type="ECO:0000256" key="1">
    <source>
        <dbReference type="ARBA" id="ARBA00022574"/>
    </source>
</evidence>
<feature type="region of interest" description="Disordered" evidence="4">
    <location>
        <begin position="34"/>
        <end position="63"/>
    </location>
</feature>
<dbReference type="InterPro" id="IPR036372">
    <property type="entry name" value="BEACH_dom_sf"/>
</dbReference>
<feature type="region of interest" description="Disordered" evidence="4">
    <location>
        <begin position="1303"/>
        <end position="1326"/>
    </location>
</feature>
<name>A0A9D4ZA14_ADICA</name>
<dbReference type="PANTHER" id="PTHR13743">
    <property type="entry name" value="BEIGE/BEACH-RELATED"/>
    <property type="match status" value="1"/>
</dbReference>
<dbReference type="Pfam" id="PF15787">
    <property type="entry name" value="DUF4704"/>
    <property type="match status" value="2"/>
</dbReference>
<organism evidence="8 9">
    <name type="scientific">Adiantum capillus-veneris</name>
    <name type="common">Maidenhair fern</name>
    <dbReference type="NCBI Taxonomy" id="13818"/>
    <lineage>
        <taxon>Eukaryota</taxon>
        <taxon>Viridiplantae</taxon>
        <taxon>Streptophyta</taxon>
        <taxon>Embryophyta</taxon>
        <taxon>Tracheophyta</taxon>
        <taxon>Polypodiopsida</taxon>
        <taxon>Polypodiidae</taxon>
        <taxon>Polypodiales</taxon>
        <taxon>Pteridineae</taxon>
        <taxon>Pteridaceae</taxon>
        <taxon>Vittarioideae</taxon>
        <taxon>Adiantum</taxon>
    </lineage>
</organism>
<feature type="region of interest" description="Disordered" evidence="4">
    <location>
        <begin position="83"/>
        <end position="106"/>
    </location>
</feature>
<dbReference type="SUPFAM" id="SSF50978">
    <property type="entry name" value="WD40 repeat-like"/>
    <property type="match status" value="1"/>
</dbReference>
<dbReference type="SUPFAM" id="SSF48371">
    <property type="entry name" value="ARM repeat"/>
    <property type="match status" value="1"/>
</dbReference>
<feature type="compositionally biased region" description="Polar residues" evidence="4">
    <location>
        <begin position="333"/>
        <end position="346"/>
    </location>
</feature>
<feature type="compositionally biased region" description="Polar residues" evidence="4">
    <location>
        <begin position="353"/>
        <end position="369"/>
    </location>
</feature>
<evidence type="ECO:0000256" key="3">
    <source>
        <dbReference type="PROSITE-ProRule" id="PRU00221"/>
    </source>
</evidence>
<feature type="compositionally biased region" description="Low complexity" evidence="4">
    <location>
        <begin position="370"/>
        <end position="397"/>
    </location>
</feature>
<feature type="domain" description="BEACH" evidence="6">
    <location>
        <begin position="2536"/>
        <end position="2825"/>
    </location>
</feature>
<dbReference type="OrthoDB" id="26681at2759"/>
<dbReference type="InterPro" id="IPR000409">
    <property type="entry name" value="BEACH_dom"/>
</dbReference>
<dbReference type="Gene3D" id="2.30.29.30">
    <property type="entry name" value="Pleckstrin-homology domain (PH domain)/Phosphotyrosine-binding domain (PTB)"/>
    <property type="match status" value="1"/>
</dbReference>
<dbReference type="Pfam" id="PF20426">
    <property type="entry name" value="NBCH_WD40"/>
    <property type="match status" value="1"/>
</dbReference>
<evidence type="ECO:0000313" key="9">
    <source>
        <dbReference type="Proteomes" id="UP000886520"/>
    </source>
</evidence>
<dbReference type="PROSITE" id="PS50082">
    <property type="entry name" value="WD_REPEATS_2"/>
    <property type="match status" value="1"/>
</dbReference>
<dbReference type="CDD" id="cd06071">
    <property type="entry name" value="Beach"/>
    <property type="match status" value="1"/>
</dbReference>
<dbReference type="PROSITE" id="PS51783">
    <property type="entry name" value="PH_BEACH"/>
    <property type="match status" value="1"/>
</dbReference>
<dbReference type="InterPro" id="IPR001680">
    <property type="entry name" value="WD40_rpt"/>
</dbReference>
<feature type="compositionally biased region" description="Polar residues" evidence="4">
    <location>
        <begin position="1314"/>
        <end position="1326"/>
    </location>
</feature>
<dbReference type="PROSITE" id="PS50197">
    <property type="entry name" value="BEACH"/>
    <property type="match status" value="1"/>
</dbReference>
<dbReference type="PANTHER" id="PTHR13743:SF157">
    <property type="entry name" value="BEACH DOMAIN-CONTAINING PROTEIN C2"/>
    <property type="match status" value="1"/>
</dbReference>
<feature type="compositionally biased region" description="Low complexity" evidence="4">
    <location>
        <begin position="1303"/>
        <end position="1312"/>
    </location>
</feature>
<dbReference type="InterPro" id="IPR031570">
    <property type="entry name" value="NBEA/BDCP_DUF4704"/>
</dbReference>
<dbReference type="InterPro" id="IPR013320">
    <property type="entry name" value="ConA-like_dom_sf"/>
</dbReference>
<dbReference type="Gene3D" id="2.130.10.10">
    <property type="entry name" value="YVTN repeat-like/Quinoprotein amine dehydrogenase"/>
    <property type="match status" value="2"/>
</dbReference>
<feature type="repeat" description="WD" evidence="3">
    <location>
        <begin position="2980"/>
        <end position="3021"/>
    </location>
</feature>
<proteinExistence type="predicted"/>
<dbReference type="Gene3D" id="1.10.1540.10">
    <property type="entry name" value="BEACH domain"/>
    <property type="match status" value="1"/>
</dbReference>
<feature type="domain" description="BEACH-type PH" evidence="7">
    <location>
        <begin position="2413"/>
        <end position="2521"/>
    </location>
</feature>
<feature type="region of interest" description="Disordered" evidence="4">
    <location>
        <begin position="3025"/>
        <end position="3047"/>
    </location>
</feature>
<dbReference type="PROSITE" id="PS50294">
    <property type="entry name" value="WD_REPEATS_REGION"/>
    <property type="match status" value="1"/>
</dbReference>
<keyword evidence="5" id="KW-0732">Signal</keyword>
<dbReference type="SUPFAM" id="SSF81837">
    <property type="entry name" value="BEACH domain"/>
    <property type="match status" value="1"/>
</dbReference>
<accession>A0A9D4ZA14</accession>
<dbReference type="InterPro" id="IPR023362">
    <property type="entry name" value="PH-BEACH_dom"/>
</dbReference>
<feature type="region of interest" description="Disordered" evidence="4">
    <location>
        <begin position="331"/>
        <end position="407"/>
    </location>
</feature>
<evidence type="ECO:0000259" key="6">
    <source>
        <dbReference type="PROSITE" id="PS50197"/>
    </source>
</evidence>
<dbReference type="EMBL" id="JABFUD020000017">
    <property type="protein sequence ID" value="KAI5067269.1"/>
    <property type="molecule type" value="Genomic_DNA"/>
</dbReference>
<feature type="chain" id="PRO_5039260274" evidence="5">
    <location>
        <begin position="30"/>
        <end position="3314"/>
    </location>
</feature>
<feature type="signal peptide" evidence="5">
    <location>
        <begin position="1"/>
        <end position="29"/>
    </location>
</feature>
<keyword evidence="9" id="KW-1185">Reference proteome</keyword>
<dbReference type="InterPro" id="IPR046851">
    <property type="entry name" value="NBCH_WD40"/>
</dbReference>
<keyword evidence="2" id="KW-0677">Repeat</keyword>
<dbReference type="InterPro" id="IPR015943">
    <property type="entry name" value="WD40/YVTN_repeat-like_dom_sf"/>
</dbReference>
<keyword evidence="1 3" id="KW-0853">WD repeat</keyword>
<evidence type="ECO:0000256" key="4">
    <source>
        <dbReference type="SAM" id="MobiDB-lite"/>
    </source>
</evidence>
<feature type="region of interest" description="Disordered" evidence="4">
    <location>
        <begin position="2349"/>
        <end position="2371"/>
    </location>
</feature>